<evidence type="ECO:0000313" key="1">
    <source>
        <dbReference type="EMBL" id="KZV51517.1"/>
    </source>
</evidence>
<keyword evidence="2" id="KW-1185">Reference proteome</keyword>
<sequence length="634" mass="71603">MASSYISNAQINFDSILGIQDNDGMVNMFRALEATGLRGFLGVLLFVILSEMASSYISNAQINFDSVLGIQDNDGMVNMFRALETTGLRGFLGCPSVFYEQELEQFFDTALIQDGDVSAVSGKYVEISVRTMFSNSGKPVQFSCKKRLLKYEFRLLNDILAKSITVKAGSFDAVNHERFLKMTAIHFWIKVNWSEIIFEVLKEMLDRTTRRSKGFAAQICVLLKGDPAVTLGEAKTFPPLKILSEKTVNTYVAMNKTIDARERLAQIPEGMMLPSLTSAEPTKIKFCSTIEIRGVEDGDWYRAHLPKIAANDKGKGFLEKPAPGPLRTLIAMRTVQDTLSKVEKMLAWVETDSLETAIHRRLFIIAKYREVLLRKFLEARRTNLVSGLPTTTIDQRTLDLLSAAHQEAVRNLLRQMSAHGLKWTRPVSSFLFEEPNLERGFYIPRNHKTIFSTCWLRNLRKIEGSWIVEEGFDRLVCKCTKLWYIVSVSSISVVNSIFSVFSDLSISEVVTELSVNIRFEVIRSVRLRLRNIIFSEVASLQLLQILSYLYVFSCDSYEYTSSDKIAITSRAKEMFNGKDFQIESVTNWLFKAVRKIISVVNSSTVCLLIGVARSSPGASLGDWVFTVSVLIKVF</sequence>
<dbReference type="EMBL" id="KQ991607">
    <property type="protein sequence ID" value="KZV51517.1"/>
    <property type="molecule type" value="Genomic_DNA"/>
</dbReference>
<evidence type="ECO:0000313" key="2">
    <source>
        <dbReference type="Proteomes" id="UP000250235"/>
    </source>
</evidence>
<proteinExistence type="predicted"/>
<dbReference type="AlphaFoldDB" id="A0A2Z7CZR3"/>
<organism evidence="1 2">
    <name type="scientific">Dorcoceras hygrometricum</name>
    <dbReference type="NCBI Taxonomy" id="472368"/>
    <lineage>
        <taxon>Eukaryota</taxon>
        <taxon>Viridiplantae</taxon>
        <taxon>Streptophyta</taxon>
        <taxon>Embryophyta</taxon>
        <taxon>Tracheophyta</taxon>
        <taxon>Spermatophyta</taxon>
        <taxon>Magnoliopsida</taxon>
        <taxon>eudicotyledons</taxon>
        <taxon>Gunneridae</taxon>
        <taxon>Pentapetalae</taxon>
        <taxon>asterids</taxon>
        <taxon>lamiids</taxon>
        <taxon>Lamiales</taxon>
        <taxon>Gesneriaceae</taxon>
        <taxon>Didymocarpoideae</taxon>
        <taxon>Trichosporeae</taxon>
        <taxon>Loxocarpinae</taxon>
        <taxon>Dorcoceras</taxon>
    </lineage>
</organism>
<reference evidence="1 2" key="1">
    <citation type="journal article" date="2015" name="Proc. Natl. Acad. Sci. U.S.A.">
        <title>The resurrection genome of Boea hygrometrica: A blueprint for survival of dehydration.</title>
        <authorList>
            <person name="Xiao L."/>
            <person name="Yang G."/>
            <person name="Zhang L."/>
            <person name="Yang X."/>
            <person name="Zhao S."/>
            <person name="Ji Z."/>
            <person name="Zhou Q."/>
            <person name="Hu M."/>
            <person name="Wang Y."/>
            <person name="Chen M."/>
            <person name="Xu Y."/>
            <person name="Jin H."/>
            <person name="Xiao X."/>
            <person name="Hu G."/>
            <person name="Bao F."/>
            <person name="Hu Y."/>
            <person name="Wan P."/>
            <person name="Li L."/>
            <person name="Deng X."/>
            <person name="Kuang T."/>
            <person name="Xiang C."/>
            <person name="Zhu J.K."/>
            <person name="Oliver M.J."/>
            <person name="He Y."/>
        </authorList>
    </citation>
    <scope>NUCLEOTIDE SEQUENCE [LARGE SCALE GENOMIC DNA]</scope>
    <source>
        <strain evidence="2">cv. XS01</strain>
    </source>
</reference>
<dbReference type="Proteomes" id="UP000250235">
    <property type="component" value="Unassembled WGS sequence"/>
</dbReference>
<accession>A0A2Z7CZR3</accession>
<gene>
    <name evidence="1" type="ORF">F511_36758</name>
</gene>
<protein>
    <submittedName>
        <fullName evidence="1">Uncharacterized protein</fullName>
    </submittedName>
</protein>
<name>A0A2Z7CZR3_9LAMI</name>